<dbReference type="KEGG" id="sbl:Sbal_3744"/>
<dbReference type="InterPro" id="IPR036979">
    <property type="entry name" value="CM_dom_sf"/>
</dbReference>
<gene>
    <name evidence="7" type="ordered locus">Sbal_3744</name>
</gene>
<dbReference type="EC" id="5.4.99.5" evidence="3"/>
<comment type="similarity">
    <text evidence="2">Belongs to the bacterial solute-binding protein 3 family.</text>
</comment>
<dbReference type="Proteomes" id="UP000001557">
    <property type="component" value="Chromosome"/>
</dbReference>
<evidence type="ECO:0000313" key="8">
    <source>
        <dbReference type="Proteomes" id="UP000001557"/>
    </source>
</evidence>
<keyword evidence="7" id="KW-0413">Isomerase</keyword>
<feature type="domain" description="Chorismate mutase" evidence="6">
    <location>
        <begin position="18"/>
        <end position="110"/>
    </location>
</feature>
<dbReference type="Gene3D" id="3.40.190.10">
    <property type="entry name" value="Periplasmic binding protein-like II"/>
    <property type="match status" value="2"/>
</dbReference>
<protein>
    <recommendedName>
        <fullName evidence="3">chorismate mutase</fullName>
        <ecNumber evidence="3">5.4.99.5</ecNumber>
    </recommendedName>
</protein>
<dbReference type="InterPro" id="IPR001638">
    <property type="entry name" value="Solute-binding_3/MltF_N"/>
</dbReference>
<dbReference type="OrthoDB" id="7708309at2"/>
<dbReference type="SUPFAM" id="SSF53850">
    <property type="entry name" value="Periplasmic binding protein-like II"/>
    <property type="match status" value="1"/>
</dbReference>
<dbReference type="AlphaFoldDB" id="A3D905"/>
<dbReference type="SMART" id="SM00830">
    <property type="entry name" value="CM_2"/>
    <property type="match status" value="1"/>
</dbReference>
<keyword evidence="4 5" id="KW-0732">Signal</keyword>
<dbReference type="UniPathway" id="UPA00120">
    <property type="reaction ID" value="UER00203"/>
</dbReference>
<evidence type="ECO:0000259" key="6">
    <source>
        <dbReference type="PROSITE" id="PS51168"/>
    </source>
</evidence>
<evidence type="ECO:0000256" key="5">
    <source>
        <dbReference type="SAM" id="SignalP"/>
    </source>
</evidence>
<proteinExistence type="inferred from homology"/>
<dbReference type="InterPro" id="IPR002701">
    <property type="entry name" value="CM_II_prokaryot"/>
</dbReference>
<name>A3D905_SHEB5</name>
<dbReference type="GO" id="GO:0030313">
    <property type="term" value="C:cell envelope"/>
    <property type="evidence" value="ECO:0007669"/>
    <property type="project" value="UniProtKB-SubCell"/>
</dbReference>
<dbReference type="Pfam" id="PF00497">
    <property type="entry name" value="SBP_bac_3"/>
    <property type="match status" value="1"/>
</dbReference>
<dbReference type="SMART" id="SM00062">
    <property type="entry name" value="PBPb"/>
    <property type="match status" value="1"/>
</dbReference>
<dbReference type="GO" id="GO:0016829">
    <property type="term" value="F:lyase activity"/>
    <property type="evidence" value="ECO:0007669"/>
    <property type="project" value="UniProtKB-KW"/>
</dbReference>
<dbReference type="GO" id="GO:0004106">
    <property type="term" value="F:chorismate mutase activity"/>
    <property type="evidence" value="ECO:0007669"/>
    <property type="project" value="UniProtKB-EC"/>
</dbReference>
<feature type="chain" id="PRO_5002652156" description="chorismate mutase" evidence="5">
    <location>
        <begin position="32"/>
        <end position="421"/>
    </location>
</feature>
<dbReference type="STRING" id="325240.Sbal_3744"/>
<dbReference type="EMBL" id="CP000563">
    <property type="protein sequence ID" value="ABN63218.1"/>
    <property type="molecule type" value="Genomic_DNA"/>
</dbReference>
<evidence type="ECO:0000256" key="1">
    <source>
        <dbReference type="ARBA" id="ARBA00004196"/>
    </source>
</evidence>
<dbReference type="PROSITE" id="PS01039">
    <property type="entry name" value="SBP_BACTERIAL_3"/>
    <property type="match status" value="1"/>
</dbReference>
<dbReference type="Pfam" id="PF01817">
    <property type="entry name" value="CM_2"/>
    <property type="match status" value="1"/>
</dbReference>
<organism evidence="7 8">
    <name type="scientific">Shewanella baltica (strain OS155 / ATCC BAA-1091)</name>
    <dbReference type="NCBI Taxonomy" id="325240"/>
    <lineage>
        <taxon>Bacteria</taxon>
        <taxon>Pseudomonadati</taxon>
        <taxon>Pseudomonadota</taxon>
        <taxon>Gammaproteobacteria</taxon>
        <taxon>Alteromonadales</taxon>
        <taxon>Shewanellaceae</taxon>
        <taxon>Shewanella</taxon>
    </lineage>
</organism>
<comment type="subcellular location">
    <subcellularLocation>
        <location evidence="1">Cell envelope</location>
    </subcellularLocation>
</comment>
<keyword evidence="8" id="KW-1185">Reference proteome</keyword>
<keyword evidence="7" id="KW-0456">Lyase</keyword>
<dbReference type="PANTHER" id="PTHR35936">
    <property type="entry name" value="MEMBRANE-BOUND LYTIC MUREIN TRANSGLYCOSYLASE F"/>
    <property type="match status" value="1"/>
</dbReference>
<dbReference type="PANTHER" id="PTHR35936:SF19">
    <property type="entry name" value="AMINO-ACID-BINDING PROTEIN YXEM-RELATED"/>
    <property type="match status" value="1"/>
</dbReference>
<evidence type="ECO:0000256" key="4">
    <source>
        <dbReference type="ARBA" id="ARBA00022729"/>
    </source>
</evidence>
<dbReference type="SUPFAM" id="SSF48600">
    <property type="entry name" value="Chorismate mutase II"/>
    <property type="match status" value="1"/>
</dbReference>
<evidence type="ECO:0000313" key="7">
    <source>
        <dbReference type="EMBL" id="ABN63218.1"/>
    </source>
</evidence>
<evidence type="ECO:0000256" key="2">
    <source>
        <dbReference type="ARBA" id="ARBA00010333"/>
    </source>
</evidence>
<evidence type="ECO:0000256" key="3">
    <source>
        <dbReference type="ARBA" id="ARBA00012404"/>
    </source>
</evidence>
<dbReference type="InterPro" id="IPR036263">
    <property type="entry name" value="Chorismate_II_sf"/>
</dbReference>
<dbReference type="NCBIfam" id="TIGR01806">
    <property type="entry name" value="CM_mono2"/>
    <property type="match status" value="1"/>
</dbReference>
<feature type="signal peptide" evidence="5">
    <location>
        <begin position="1"/>
        <end position="31"/>
    </location>
</feature>
<dbReference type="InterPro" id="IPR018313">
    <property type="entry name" value="SBP_3_CS"/>
</dbReference>
<dbReference type="InterPro" id="IPR008240">
    <property type="entry name" value="Chorismate_mutase_periplasmic"/>
</dbReference>
<dbReference type="Gene3D" id="1.20.59.10">
    <property type="entry name" value="Chorismate mutase"/>
    <property type="match status" value="1"/>
</dbReference>
<dbReference type="PROSITE" id="PS51168">
    <property type="entry name" value="CHORISMATE_MUT_2"/>
    <property type="match status" value="1"/>
</dbReference>
<dbReference type="GO" id="GO:0046417">
    <property type="term" value="P:chorismate metabolic process"/>
    <property type="evidence" value="ECO:0007669"/>
    <property type="project" value="InterPro"/>
</dbReference>
<reference evidence="7 8" key="1">
    <citation type="submission" date="2007-02" db="EMBL/GenBank/DDBJ databases">
        <title>Complete sequence of chromosome of Shewanella baltica OS155.</title>
        <authorList>
            <consortium name="US DOE Joint Genome Institute"/>
            <person name="Copeland A."/>
            <person name="Lucas S."/>
            <person name="Lapidus A."/>
            <person name="Barry K."/>
            <person name="Detter J.C."/>
            <person name="Glavina del Rio T."/>
            <person name="Hammon N."/>
            <person name="Israni S."/>
            <person name="Dalin E."/>
            <person name="Tice H."/>
            <person name="Pitluck S."/>
            <person name="Sims D.R."/>
            <person name="Brettin T."/>
            <person name="Bruce D."/>
            <person name="Han C."/>
            <person name="Tapia R."/>
            <person name="Brainard J."/>
            <person name="Schmutz J."/>
            <person name="Larimer F."/>
            <person name="Land M."/>
            <person name="Hauser L."/>
            <person name="Kyrpides N."/>
            <person name="Mikhailova N."/>
            <person name="Brettar I."/>
            <person name="Klappenbach J."/>
            <person name="Konstantinidis K."/>
            <person name="Rodrigues J."/>
            <person name="Tiedje J."/>
            <person name="Richardson P."/>
        </authorList>
    </citation>
    <scope>NUCLEOTIDE SEQUENCE [LARGE SCALE GENOMIC DNA]</scope>
    <source>
        <strain evidence="8">OS155 / ATCC BAA-1091</strain>
    </source>
</reference>
<accession>A3D905</accession>
<dbReference type="HOGENOM" id="CLU_651943_0_0_6"/>
<sequence precursor="true">MILMTFRYYSMRLHALLCLSVFALLSLPALADTDENAELYANMNTRLSYMQQVALYKWQHQLPIEDLAREKIVLAQSVTAAESLGITSVAITDFFQVQIELAKKIQRQYHQQWREHGLPQTLQTKQNTKLSLDKIRPALTTLGQTIIEQIAEHQDQHDFSVFNLAIDTPLVSIEDKAVLFRSLSLIKPKVYLSTLDKIIAEKILYVGTTGDYEPFSYFEAGQIKGIDIDLANRLADSLGAQAVFLPTSWSNLITDLSSERFDIMMSGISKQLFRQRVGLQSDIYLEDGKTPISLCAKKERYDSLAKIDKPDTRMIVNKGGTNQRFVDANIKQAKITVHSSNVTIFQELIANRADVMITDRVEVQLQTKKHTELCSTMPNNLNYSAKAFLMGRDPIWKEYVDAWLELSIKDGSVSNIFNHYI</sequence>